<evidence type="ECO:0000313" key="2">
    <source>
        <dbReference type="EMBL" id="TCS99830.1"/>
    </source>
</evidence>
<gene>
    <name evidence="2" type="ORF">EDC36_10198</name>
    <name evidence="3" type="ORF">Tigna_00590</name>
</gene>
<evidence type="ECO:0000313" key="5">
    <source>
        <dbReference type="Proteomes" id="UP000315577"/>
    </source>
</evidence>
<reference evidence="2 4" key="1">
    <citation type="submission" date="2019-03" db="EMBL/GenBank/DDBJ databases">
        <title>Genomic Encyclopedia of Type Strains, Phase IV (KMG-IV): sequencing the most valuable type-strain genomes for metagenomic binning, comparative biology and taxonomic classification.</title>
        <authorList>
            <person name="Goeker M."/>
        </authorList>
    </citation>
    <scope>NUCLEOTIDE SEQUENCE [LARGE SCALE GENOMIC DNA]</scope>
    <source>
        <strain evidence="2 4">DSM 12034</strain>
    </source>
</reference>
<dbReference type="EMBL" id="VJNC01000003">
    <property type="protein sequence ID" value="TSE23215.1"/>
    <property type="molecule type" value="Genomic_DNA"/>
</dbReference>
<evidence type="ECO:0000313" key="3">
    <source>
        <dbReference type="EMBL" id="TSE23215.1"/>
    </source>
</evidence>
<dbReference type="OrthoDB" id="9774747at2"/>
<feature type="domain" description="HD" evidence="1">
    <location>
        <begin position="69"/>
        <end position="176"/>
    </location>
</feature>
<dbReference type="SUPFAM" id="SSF109604">
    <property type="entry name" value="HD-domain/PDEase-like"/>
    <property type="match status" value="1"/>
</dbReference>
<organism evidence="2 4">
    <name type="scientific">Tepidimonas ignava</name>
    <dbReference type="NCBI Taxonomy" id="114249"/>
    <lineage>
        <taxon>Bacteria</taxon>
        <taxon>Pseudomonadati</taxon>
        <taxon>Pseudomonadota</taxon>
        <taxon>Betaproteobacteria</taxon>
        <taxon>Burkholderiales</taxon>
        <taxon>Tepidimonas</taxon>
    </lineage>
</organism>
<dbReference type="Proteomes" id="UP000295536">
    <property type="component" value="Unassembled WGS sequence"/>
</dbReference>
<proteinExistence type="predicted"/>
<protein>
    <recommendedName>
        <fullName evidence="1">HD domain-containing protein</fullName>
    </recommendedName>
</protein>
<reference evidence="3 5" key="2">
    <citation type="submission" date="2019-07" db="EMBL/GenBank/DDBJ databases">
        <title>Tepidimonas ignava SPS-1037 draft genome.</title>
        <authorList>
            <person name="Da Costa M.S."/>
            <person name="Froufe H.J.C."/>
            <person name="Egas C."/>
            <person name="Albuquerque L."/>
        </authorList>
    </citation>
    <scope>NUCLEOTIDE SEQUENCE [LARGE SCALE GENOMIC DNA]</scope>
    <source>
        <strain evidence="3 5">SPS-1037</strain>
    </source>
</reference>
<keyword evidence="5" id="KW-1185">Reference proteome</keyword>
<name>A0A4R3LJ73_9BURK</name>
<dbReference type="Gene3D" id="1.10.3210.10">
    <property type="entry name" value="Hypothetical protein af1432"/>
    <property type="match status" value="1"/>
</dbReference>
<dbReference type="EMBL" id="SMAH01000001">
    <property type="protein sequence ID" value="TCS99830.1"/>
    <property type="molecule type" value="Genomic_DNA"/>
</dbReference>
<accession>A0A4R3LJ73</accession>
<dbReference type="InterPro" id="IPR006674">
    <property type="entry name" value="HD_domain"/>
</dbReference>
<dbReference type="RefSeq" id="WP_132961295.1">
    <property type="nucleotide sequence ID" value="NZ_SMAH01000001.1"/>
</dbReference>
<evidence type="ECO:0000313" key="4">
    <source>
        <dbReference type="Proteomes" id="UP000295536"/>
    </source>
</evidence>
<evidence type="ECO:0000259" key="1">
    <source>
        <dbReference type="Pfam" id="PF01966"/>
    </source>
</evidence>
<dbReference type="AlphaFoldDB" id="A0A4R3LJ73"/>
<sequence length="303" mass="32828">MDDPTDRWLTLELRLAALLHNPQRGADWSTALDAVLQQARALLGEDEDAGLYWLLHVSATTPVGYSTAHALTCWALARLLAAPLGLTEQQADALERAALTMNIGMTALQDALAAQPYPPDAQQRALIDTHAARGAQCLRECGVRDAAWLHIVEHHHEPDVTDLPTQVLQRIDRYAALLSPRVSRSGHDAVQGARQLQPHGPADDPIHRALVTTLGVCPPGAFVRLHDGTLAVVLRRSGRPAEPWVARVQDAEGRPLPEPQWLDTSDPAHAIAEALPAAEVRLRLPHASLLRLARRASTARAGG</sequence>
<comment type="caution">
    <text evidence="2">The sequence shown here is derived from an EMBL/GenBank/DDBJ whole genome shotgun (WGS) entry which is preliminary data.</text>
</comment>
<dbReference type="Pfam" id="PF01966">
    <property type="entry name" value="HD"/>
    <property type="match status" value="1"/>
</dbReference>
<dbReference type="Proteomes" id="UP000315577">
    <property type="component" value="Unassembled WGS sequence"/>
</dbReference>